<gene>
    <name evidence="4" type="ORF">PFISCL1PPCAC_17535</name>
</gene>
<feature type="compositionally biased region" description="Low complexity" evidence="2">
    <location>
        <begin position="117"/>
        <end position="126"/>
    </location>
</feature>
<dbReference type="Pfam" id="PF00635">
    <property type="entry name" value="Motile_Sperm"/>
    <property type="match status" value="1"/>
</dbReference>
<dbReference type="Proteomes" id="UP001432322">
    <property type="component" value="Unassembled WGS sequence"/>
</dbReference>
<evidence type="ECO:0000313" key="4">
    <source>
        <dbReference type="EMBL" id="GMT26238.1"/>
    </source>
</evidence>
<comment type="caution">
    <text evidence="4">The sequence shown here is derived from an EMBL/GenBank/DDBJ whole genome shotgun (WGS) entry which is preliminary data.</text>
</comment>
<keyword evidence="5" id="KW-1185">Reference proteome</keyword>
<dbReference type="PROSITE" id="PS50202">
    <property type="entry name" value="MSP"/>
    <property type="match status" value="1"/>
</dbReference>
<dbReference type="EMBL" id="BTSY01000004">
    <property type="protein sequence ID" value="GMT26238.1"/>
    <property type="molecule type" value="Genomic_DNA"/>
</dbReference>
<reference evidence="4" key="1">
    <citation type="submission" date="2023-10" db="EMBL/GenBank/DDBJ databases">
        <title>Genome assembly of Pristionchus species.</title>
        <authorList>
            <person name="Yoshida K."/>
            <person name="Sommer R.J."/>
        </authorList>
    </citation>
    <scope>NUCLEOTIDE SEQUENCE</scope>
    <source>
        <strain evidence="4">RS5133</strain>
    </source>
</reference>
<dbReference type="Gene3D" id="2.60.40.10">
    <property type="entry name" value="Immunoglobulins"/>
    <property type="match status" value="1"/>
</dbReference>
<evidence type="ECO:0000259" key="3">
    <source>
        <dbReference type="PROSITE" id="PS50202"/>
    </source>
</evidence>
<dbReference type="SUPFAM" id="SSF49354">
    <property type="entry name" value="PapD-like"/>
    <property type="match status" value="1"/>
</dbReference>
<dbReference type="InterPro" id="IPR008962">
    <property type="entry name" value="PapD-like_sf"/>
</dbReference>
<dbReference type="PANTHER" id="PTHR21513">
    <property type="entry name" value="MAJOR SPERM PROTEIN"/>
    <property type="match status" value="1"/>
</dbReference>
<name>A0AAV5W3U3_9BILA</name>
<accession>A0AAV5W3U3</accession>
<sequence length="166" mass="18535">MRWLRGVSVCADMTITNNQQTPQCYKIKCTDNALFRVRPPMNFIAPGASAIVKVLHTSHALPDHNKHYFAIYHIKCTKEDMRAKNFKRVWRVDSHADGVMRMPVCFETPELRIGTPSSSSSASAASPLMTVPDKHPIRPITMSPGVGSMAGPRKSMKRKPDSAEQK</sequence>
<comment type="function">
    <text evidence="1">Central component in molecular interactions underlying sperm crawling. Forms an extensive filament system that extends from sperm villipoda, along the leading edge of the pseudopod.</text>
</comment>
<dbReference type="InterPro" id="IPR013783">
    <property type="entry name" value="Ig-like_fold"/>
</dbReference>
<proteinExistence type="predicted"/>
<protein>
    <recommendedName>
        <fullName evidence="1">Major sperm protein</fullName>
    </recommendedName>
</protein>
<dbReference type="AlphaFoldDB" id="A0AAV5W3U3"/>
<evidence type="ECO:0000256" key="2">
    <source>
        <dbReference type="SAM" id="MobiDB-lite"/>
    </source>
</evidence>
<organism evidence="4 5">
    <name type="scientific">Pristionchus fissidentatus</name>
    <dbReference type="NCBI Taxonomy" id="1538716"/>
    <lineage>
        <taxon>Eukaryota</taxon>
        <taxon>Metazoa</taxon>
        <taxon>Ecdysozoa</taxon>
        <taxon>Nematoda</taxon>
        <taxon>Chromadorea</taxon>
        <taxon>Rhabditida</taxon>
        <taxon>Rhabditina</taxon>
        <taxon>Diplogasteromorpha</taxon>
        <taxon>Diplogasteroidea</taxon>
        <taxon>Neodiplogasteridae</taxon>
        <taxon>Pristionchus</taxon>
    </lineage>
</organism>
<dbReference type="PANTHER" id="PTHR21513:SF19">
    <property type="entry name" value="MAJOR SPERM PROTEIN"/>
    <property type="match status" value="1"/>
</dbReference>
<feature type="region of interest" description="Disordered" evidence="2">
    <location>
        <begin position="113"/>
        <end position="166"/>
    </location>
</feature>
<feature type="domain" description="MSP" evidence="3">
    <location>
        <begin position="1"/>
        <end position="108"/>
    </location>
</feature>
<keyword evidence="1" id="KW-0963">Cytoplasm</keyword>
<evidence type="ECO:0000313" key="5">
    <source>
        <dbReference type="Proteomes" id="UP001432322"/>
    </source>
</evidence>
<evidence type="ECO:0000256" key="1">
    <source>
        <dbReference type="RuleBase" id="RU003425"/>
    </source>
</evidence>
<keyword evidence="1" id="KW-0206">Cytoskeleton</keyword>
<dbReference type="InterPro" id="IPR000535">
    <property type="entry name" value="MSP_dom"/>
</dbReference>